<keyword evidence="9" id="KW-1185">Reference proteome</keyword>
<protein>
    <submittedName>
        <fullName evidence="8">RNA polymerase sigma-70 factor</fullName>
    </submittedName>
</protein>
<evidence type="ECO:0000256" key="4">
    <source>
        <dbReference type="ARBA" id="ARBA00023163"/>
    </source>
</evidence>
<evidence type="ECO:0000256" key="2">
    <source>
        <dbReference type="ARBA" id="ARBA00023015"/>
    </source>
</evidence>
<keyword evidence="5" id="KW-1133">Transmembrane helix</keyword>
<dbReference type="SUPFAM" id="SSF88946">
    <property type="entry name" value="Sigma2 domain of RNA polymerase sigma factors"/>
    <property type="match status" value="1"/>
</dbReference>
<keyword evidence="5" id="KW-0812">Transmembrane</keyword>
<accession>A0ABS9KJA6</accession>
<dbReference type="NCBIfam" id="TIGR02985">
    <property type="entry name" value="Sig70_bacteroi1"/>
    <property type="match status" value="1"/>
</dbReference>
<dbReference type="InterPro" id="IPR007627">
    <property type="entry name" value="RNA_pol_sigma70_r2"/>
</dbReference>
<comment type="similarity">
    <text evidence="1">Belongs to the sigma-70 factor family. ECF subfamily.</text>
</comment>
<feature type="domain" description="RNA polymerase sigma factor 70 region 4 type 2" evidence="7">
    <location>
        <begin position="123"/>
        <end position="168"/>
    </location>
</feature>
<dbReference type="InterPro" id="IPR013324">
    <property type="entry name" value="RNA_pol_sigma_r3/r4-like"/>
</dbReference>
<dbReference type="NCBIfam" id="TIGR02937">
    <property type="entry name" value="sigma70-ECF"/>
    <property type="match status" value="1"/>
</dbReference>
<sequence>MHDLNDTELARKIRAGNENAFREMYDRYHVQMFYIAKKYVKSADLSKDAVQDIFVKLWNKRDRIDENRSMKGFLFTMLRNHLLNMIRDRKDEIVSMSGIEEKNLPRQNLTEDDLIYKEYHEIVKQGMKELSDRKREVFELRTLQGHSNSEVAKLLNINIRTVKTHFYNSSKFMREYLKNHAGILGLLIVFGLIVIF</sequence>
<proteinExistence type="inferred from homology"/>
<evidence type="ECO:0000313" key="8">
    <source>
        <dbReference type="EMBL" id="MCG2590936.1"/>
    </source>
</evidence>
<reference evidence="8" key="2">
    <citation type="submission" date="2024-05" db="EMBL/GenBank/DDBJ databases">
        <title>Rhodohalobacter halophilus gen. nov., sp. nov., a moderately halophilic member of the family Balneolaceae.</title>
        <authorList>
            <person name="Xia J."/>
        </authorList>
    </citation>
    <scope>NUCLEOTIDE SEQUENCE</scope>
    <source>
        <strain evidence="8">WB101</strain>
    </source>
</reference>
<comment type="caution">
    <text evidence="8">The sequence shown here is derived from an EMBL/GenBank/DDBJ whole genome shotgun (WGS) entry which is preliminary data.</text>
</comment>
<name>A0ABS9KJA6_9BACT</name>
<dbReference type="RefSeq" id="WP_237856455.1">
    <property type="nucleotide sequence ID" value="NZ_JAKLWS010000050.1"/>
</dbReference>
<dbReference type="InterPro" id="IPR039425">
    <property type="entry name" value="RNA_pol_sigma-70-like"/>
</dbReference>
<gene>
    <name evidence="8" type="ORF">L6773_20365</name>
</gene>
<keyword evidence="5" id="KW-0472">Membrane</keyword>
<dbReference type="InterPro" id="IPR013249">
    <property type="entry name" value="RNA_pol_sigma70_r4_t2"/>
</dbReference>
<evidence type="ECO:0000256" key="3">
    <source>
        <dbReference type="ARBA" id="ARBA00023082"/>
    </source>
</evidence>
<evidence type="ECO:0000259" key="7">
    <source>
        <dbReference type="Pfam" id="PF08281"/>
    </source>
</evidence>
<dbReference type="EMBL" id="JAKLWS010000050">
    <property type="protein sequence ID" value="MCG2590936.1"/>
    <property type="molecule type" value="Genomic_DNA"/>
</dbReference>
<dbReference type="Gene3D" id="1.10.10.10">
    <property type="entry name" value="Winged helix-like DNA-binding domain superfamily/Winged helix DNA-binding domain"/>
    <property type="match status" value="1"/>
</dbReference>
<reference evidence="8" key="1">
    <citation type="submission" date="2022-01" db="EMBL/GenBank/DDBJ databases">
        <authorList>
            <person name="Wang Y."/>
        </authorList>
    </citation>
    <scope>NUCLEOTIDE SEQUENCE</scope>
    <source>
        <strain evidence="8">WB101</strain>
    </source>
</reference>
<feature type="domain" description="RNA polymerase sigma-70 region 2" evidence="6">
    <location>
        <begin position="24"/>
        <end position="90"/>
    </location>
</feature>
<dbReference type="PANTHER" id="PTHR43133:SF46">
    <property type="entry name" value="RNA POLYMERASE SIGMA-70 FACTOR ECF SUBFAMILY"/>
    <property type="match status" value="1"/>
</dbReference>
<dbReference type="Proteomes" id="UP001165366">
    <property type="component" value="Unassembled WGS sequence"/>
</dbReference>
<feature type="transmembrane region" description="Helical" evidence="5">
    <location>
        <begin position="176"/>
        <end position="195"/>
    </location>
</feature>
<dbReference type="Pfam" id="PF04542">
    <property type="entry name" value="Sigma70_r2"/>
    <property type="match status" value="1"/>
</dbReference>
<evidence type="ECO:0000256" key="5">
    <source>
        <dbReference type="SAM" id="Phobius"/>
    </source>
</evidence>
<dbReference type="InterPro" id="IPR013325">
    <property type="entry name" value="RNA_pol_sigma_r2"/>
</dbReference>
<evidence type="ECO:0000256" key="1">
    <source>
        <dbReference type="ARBA" id="ARBA00010641"/>
    </source>
</evidence>
<keyword evidence="3" id="KW-0731">Sigma factor</keyword>
<dbReference type="Gene3D" id="1.10.1740.10">
    <property type="match status" value="1"/>
</dbReference>
<keyword evidence="4" id="KW-0804">Transcription</keyword>
<organism evidence="8 9">
    <name type="scientific">Rhodohalobacter sulfatireducens</name>
    <dbReference type="NCBI Taxonomy" id="2911366"/>
    <lineage>
        <taxon>Bacteria</taxon>
        <taxon>Pseudomonadati</taxon>
        <taxon>Balneolota</taxon>
        <taxon>Balneolia</taxon>
        <taxon>Balneolales</taxon>
        <taxon>Balneolaceae</taxon>
        <taxon>Rhodohalobacter</taxon>
    </lineage>
</organism>
<keyword evidence="2" id="KW-0805">Transcription regulation</keyword>
<evidence type="ECO:0000313" key="9">
    <source>
        <dbReference type="Proteomes" id="UP001165366"/>
    </source>
</evidence>
<evidence type="ECO:0000259" key="6">
    <source>
        <dbReference type="Pfam" id="PF04542"/>
    </source>
</evidence>
<dbReference type="InterPro" id="IPR014284">
    <property type="entry name" value="RNA_pol_sigma-70_dom"/>
</dbReference>
<dbReference type="SUPFAM" id="SSF88659">
    <property type="entry name" value="Sigma3 and sigma4 domains of RNA polymerase sigma factors"/>
    <property type="match status" value="1"/>
</dbReference>
<dbReference type="PANTHER" id="PTHR43133">
    <property type="entry name" value="RNA POLYMERASE ECF-TYPE SIGMA FACTO"/>
    <property type="match status" value="1"/>
</dbReference>
<dbReference type="InterPro" id="IPR036388">
    <property type="entry name" value="WH-like_DNA-bd_sf"/>
</dbReference>
<dbReference type="InterPro" id="IPR014327">
    <property type="entry name" value="RNA_pol_sigma70_bacteroid"/>
</dbReference>
<dbReference type="Pfam" id="PF08281">
    <property type="entry name" value="Sigma70_r4_2"/>
    <property type="match status" value="1"/>
</dbReference>